<evidence type="ECO:0000256" key="5">
    <source>
        <dbReference type="ARBA" id="ARBA00023136"/>
    </source>
</evidence>
<dbReference type="EMBL" id="PFEA01000003">
    <property type="protein sequence ID" value="PJE60095.1"/>
    <property type="molecule type" value="Genomic_DNA"/>
</dbReference>
<accession>A0A2M8KJL8</accession>
<keyword evidence="3 6" id="KW-0812">Transmembrane</keyword>
<evidence type="ECO:0000259" key="7">
    <source>
        <dbReference type="Pfam" id="PF04024"/>
    </source>
</evidence>
<organism evidence="8 9">
    <name type="scientific">Candidatus Portnoybacteria bacterium CG10_big_fil_rev_8_21_14_0_10_44_7</name>
    <dbReference type="NCBI Taxonomy" id="1974816"/>
    <lineage>
        <taxon>Bacteria</taxon>
        <taxon>Candidatus Portnoyibacteriota</taxon>
    </lineage>
</organism>
<evidence type="ECO:0000313" key="8">
    <source>
        <dbReference type="EMBL" id="PJE60095.1"/>
    </source>
</evidence>
<gene>
    <name evidence="8" type="ORF">COU85_00095</name>
</gene>
<evidence type="ECO:0000313" key="9">
    <source>
        <dbReference type="Proteomes" id="UP000231086"/>
    </source>
</evidence>
<evidence type="ECO:0000256" key="6">
    <source>
        <dbReference type="SAM" id="Phobius"/>
    </source>
</evidence>
<proteinExistence type="predicted"/>
<dbReference type="Proteomes" id="UP000231086">
    <property type="component" value="Unassembled WGS sequence"/>
</dbReference>
<reference evidence="9" key="1">
    <citation type="submission" date="2017-09" db="EMBL/GenBank/DDBJ databases">
        <title>Depth-based differentiation of microbial function through sediment-hosted aquifers and enrichment of novel symbionts in the deep terrestrial subsurface.</title>
        <authorList>
            <person name="Probst A.J."/>
            <person name="Ladd B."/>
            <person name="Jarett J.K."/>
            <person name="Geller-Mcgrath D.E."/>
            <person name="Sieber C.M.K."/>
            <person name="Emerson J.B."/>
            <person name="Anantharaman K."/>
            <person name="Thomas B.C."/>
            <person name="Malmstrom R."/>
            <person name="Stieglmeier M."/>
            <person name="Klingl A."/>
            <person name="Woyke T."/>
            <person name="Ryan C.M."/>
            <person name="Banfield J.F."/>
        </authorList>
    </citation>
    <scope>NUCLEOTIDE SEQUENCE [LARGE SCALE GENOMIC DNA]</scope>
</reference>
<dbReference type="PANTHER" id="PTHR33885">
    <property type="entry name" value="PHAGE SHOCK PROTEIN C"/>
    <property type="match status" value="1"/>
</dbReference>
<feature type="transmembrane region" description="Helical" evidence="6">
    <location>
        <begin position="33"/>
        <end position="59"/>
    </location>
</feature>
<name>A0A2M8KJL8_9BACT</name>
<dbReference type="Pfam" id="PF04024">
    <property type="entry name" value="PspC"/>
    <property type="match status" value="1"/>
</dbReference>
<keyword evidence="2" id="KW-1003">Cell membrane</keyword>
<evidence type="ECO:0000256" key="2">
    <source>
        <dbReference type="ARBA" id="ARBA00022475"/>
    </source>
</evidence>
<dbReference type="AlphaFoldDB" id="A0A2M8KJL8"/>
<dbReference type="InterPro" id="IPR007168">
    <property type="entry name" value="Phageshock_PspC_N"/>
</dbReference>
<feature type="transmembrane region" description="Helical" evidence="6">
    <location>
        <begin position="131"/>
        <end position="149"/>
    </location>
</feature>
<evidence type="ECO:0000256" key="3">
    <source>
        <dbReference type="ARBA" id="ARBA00022692"/>
    </source>
</evidence>
<keyword evidence="4 6" id="KW-1133">Transmembrane helix</keyword>
<feature type="domain" description="Phage shock protein PspC N-terminal" evidence="7">
    <location>
        <begin position="6"/>
        <end position="62"/>
    </location>
</feature>
<comment type="caution">
    <text evidence="8">The sequence shown here is derived from an EMBL/GenBank/DDBJ whole genome shotgun (WGS) entry which is preliminary data.</text>
</comment>
<comment type="subcellular location">
    <subcellularLocation>
        <location evidence="1">Cell membrane</location>
        <topology evidence="1">Single-pass membrane protein</topology>
    </subcellularLocation>
</comment>
<dbReference type="GO" id="GO:0005886">
    <property type="term" value="C:plasma membrane"/>
    <property type="evidence" value="ECO:0007669"/>
    <property type="project" value="UniProtKB-SubCell"/>
</dbReference>
<dbReference type="InterPro" id="IPR052027">
    <property type="entry name" value="PspC"/>
</dbReference>
<keyword evidence="5 6" id="KW-0472">Membrane</keyword>
<protein>
    <recommendedName>
        <fullName evidence="7">Phage shock protein PspC N-terminal domain-containing protein</fullName>
    </recommendedName>
</protein>
<evidence type="ECO:0000256" key="1">
    <source>
        <dbReference type="ARBA" id="ARBA00004162"/>
    </source>
</evidence>
<sequence>MPEKTKKLYKSKTDKIIFGVAGGLGEYFEFDPVLVRAVFILLALINGLGVLLYIILAVIMPRHGGEEPEINRRQKAKDFVRDLGREAENLAQKTKKNRKWLGSRRNIIGVIIILIGVIALLNQVVPWHWISWNWLFALAVIVVGLVIIFKKK</sequence>
<dbReference type="PANTHER" id="PTHR33885:SF3">
    <property type="entry name" value="PHAGE SHOCK PROTEIN C"/>
    <property type="match status" value="1"/>
</dbReference>
<feature type="transmembrane region" description="Helical" evidence="6">
    <location>
        <begin position="106"/>
        <end position="125"/>
    </location>
</feature>
<evidence type="ECO:0000256" key="4">
    <source>
        <dbReference type="ARBA" id="ARBA00022989"/>
    </source>
</evidence>